<feature type="transmembrane region" description="Helical" evidence="2">
    <location>
        <begin position="155"/>
        <end position="173"/>
    </location>
</feature>
<evidence type="ECO:0000256" key="1">
    <source>
        <dbReference type="SAM" id="MobiDB-lite"/>
    </source>
</evidence>
<gene>
    <name evidence="3" type="ORF">SAMN02787144_1001146</name>
</gene>
<proteinExistence type="predicted"/>
<dbReference type="InterPro" id="IPR022118">
    <property type="entry name" value="Peptidase_C70_AvrRpt2"/>
</dbReference>
<dbReference type="Proteomes" id="UP000181909">
    <property type="component" value="Unassembled WGS sequence"/>
</dbReference>
<keyword evidence="2" id="KW-0472">Membrane</keyword>
<evidence type="ECO:0000256" key="2">
    <source>
        <dbReference type="SAM" id="Phobius"/>
    </source>
</evidence>
<keyword evidence="2" id="KW-1133">Transmembrane helix</keyword>
<keyword evidence="2" id="KW-0812">Transmembrane</keyword>
<dbReference type="STRING" id="1893.SAMN02787144_1001146"/>
<protein>
    <submittedName>
        <fullName evidence="3">MYXO-CTERM domain-containing protein</fullName>
    </submittedName>
</protein>
<organism evidence="3 4">
    <name type="scientific">Streptomyces atratus</name>
    <dbReference type="NCBI Taxonomy" id="1893"/>
    <lineage>
        <taxon>Bacteria</taxon>
        <taxon>Bacillati</taxon>
        <taxon>Actinomycetota</taxon>
        <taxon>Actinomycetes</taxon>
        <taxon>Kitasatosporales</taxon>
        <taxon>Streptomycetaceae</taxon>
        <taxon>Streptomyces</taxon>
    </lineage>
</organism>
<reference evidence="3 4" key="1">
    <citation type="submission" date="2016-11" db="EMBL/GenBank/DDBJ databases">
        <authorList>
            <person name="Jaros S."/>
            <person name="Januszkiewicz K."/>
            <person name="Wedrychowicz H."/>
        </authorList>
    </citation>
    <scope>NUCLEOTIDE SEQUENCE [LARGE SCALE GENOMIC DNA]</scope>
    <source>
        <strain evidence="3 4">OK807</strain>
    </source>
</reference>
<name>A0A1K1TLD9_STRAR</name>
<dbReference type="Pfam" id="PF12385">
    <property type="entry name" value="Peptidase_C70"/>
    <property type="match status" value="1"/>
</dbReference>
<feature type="region of interest" description="Disordered" evidence="1">
    <location>
        <begin position="111"/>
        <end position="144"/>
    </location>
</feature>
<evidence type="ECO:0000313" key="3">
    <source>
        <dbReference type="EMBL" id="SFX01180.1"/>
    </source>
</evidence>
<evidence type="ECO:0000313" key="4">
    <source>
        <dbReference type="Proteomes" id="UP000181909"/>
    </source>
</evidence>
<feature type="compositionally biased region" description="Low complexity" evidence="1">
    <location>
        <begin position="123"/>
        <end position="134"/>
    </location>
</feature>
<dbReference type="AlphaFoldDB" id="A0A1K1TLD9"/>
<accession>A0A1K1TLD9</accession>
<dbReference type="EMBL" id="FPJO01000001">
    <property type="protein sequence ID" value="SFX01180.1"/>
    <property type="molecule type" value="Genomic_DNA"/>
</dbReference>
<sequence length="182" mass="19049">MQAQQRTNWCWAASGNTIATWFGRTYSQNQFCNAAFGRTQGYECPNSQATPGNVQDGLYWAGINPGSYVTGWLRYPTVQAEVAAGRPVGARGTTPAAYRARVREAYDDKLPGSGYARSGKAGGYAPSAAPAPGSREARPVAASTVPGPALNATSAAAGAGALVVLGLGGLTFLRNRRHRENP</sequence>